<dbReference type="Proteomes" id="UP000015350">
    <property type="component" value="Unassembled WGS sequence"/>
</dbReference>
<evidence type="ECO:0000256" key="7">
    <source>
        <dbReference type="ARBA" id="ARBA00023224"/>
    </source>
</evidence>
<dbReference type="PANTHER" id="PTHR32089:SF112">
    <property type="entry name" value="LYSOZYME-LIKE PROTEIN-RELATED"/>
    <property type="match status" value="1"/>
</dbReference>
<protein>
    <submittedName>
        <fullName evidence="14">Chemotaxis sensory transducer protein</fullName>
    </submittedName>
</protein>
<dbReference type="InterPro" id="IPR000727">
    <property type="entry name" value="T_SNARE_dom"/>
</dbReference>
<evidence type="ECO:0000259" key="12">
    <source>
        <dbReference type="PROSITE" id="PS50192"/>
    </source>
</evidence>
<dbReference type="CDD" id="cd18774">
    <property type="entry name" value="PDC2_HK_sensor"/>
    <property type="match status" value="1"/>
</dbReference>
<feature type="domain" description="Methyl-accepting transducer" evidence="11">
    <location>
        <begin position="297"/>
        <end position="526"/>
    </location>
</feature>
<dbReference type="Gene3D" id="6.10.340.10">
    <property type="match status" value="1"/>
</dbReference>
<dbReference type="InterPro" id="IPR033480">
    <property type="entry name" value="sCache_2"/>
</dbReference>
<reference evidence="14 15" key="1">
    <citation type="submission" date="2013-04" db="EMBL/GenBank/DDBJ databases">
        <authorList>
            <person name="Kuznetsov B."/>
            <person name="Ivanovsky R."/>
        </authorList>
    </citation>
    <scope>NUCLEOTIDE SEQUENCE [LARGE SCALE GENOMIC DNA]</scope>
    <source>
        <strain evidence="14 15">MGU-K5</strain>
    </source>
</reference>
<dbReference type="InterPro" id="IPR004089">
    <property type="entry name" value="MCPsignal_dom"/>
</dbReference>
<evidence type="ECO:0000259" key="11">
    <source>
        <dbReference type="PROSITE" id="PS50111"/>
    </source>
</evidence>
<evidence type="ECO:0000256" key="8">
    <source>
        <dbReference type="ARBA" id="ARBA00029447"/>
    </source>
</evidence>
<keyword evidence="3" id="KW-0997">Cell inner membrane</keyword>
<comment type="caution">
    <text evidence="14">The sequence shown here is derived from an EMBL/GenBank/DDBJ whole genome shotgun (WGS) entry which is preliminary data.</text>
</comment>
<accession>S9S7C9</accession>
<dbReference type="Pfam" id="PF00015">
    <property type="entry name" value="MCPsignal"/>
    <property type="match status" value="1"/>
</dbReference>
<dbReference type="eggNOG" id="COG0840">
    <property type="taxonomic scope" value="Bacteria"/>
</dbReference>
<dbReference type="STRING" id="1316936.K678_15531"/>
<feature type="domain" description="T-SNARE coiled-coil homology" evidence="12">
    <location>
        <begin position="456"/>
        <end position="518"/>
    </location>
</feature>
<evidence type="ECO:0000256" key="5">
    <source>
        <dbReference type="ARBA" id="ARBA00022989"/>
    </source>
</evidence>
<dbReference type="GO" id="GO:0006935">
    <property type="term" value="P:chemotaxis"/>
    <property type="evidence" value="ECO:0007669"/>
    <property type="project" value="InterPro"/>
</dbReference>
<dbReference type="EMBL" id="AQPH01000083">
    <property type="protein sequence ID" value="EPY00554.1"/>
    <property type="molecule type" value="Genomic_DNA"/>
</dbReference>
<keyword evidence="5 10" id="KW-1133">Transmembrane helix</keyword>
<dbReference type="PROSITE" id="PS50192">
    <property type="entry name" value="T_SNARE"/>
    <property type="match status" value="1"/>
</dbReference>
<dbReference type="SMART" id="SM00304">
    <property type="entry name" value="HAMP"/>
    <property type="match status" value="1"/>
</dbReference>
<evidence type="ECO:0000256" key="10">
    <source>
        <dbReference type="SAM" id="Phobius"/>
    </source>
</evidence>
<dbReference type="PRINTS" id="PR00260">
    <property type="entry name" value="CHEMTRNSDUCR"/>
</dbReference>
<dbReference type="AlphaFoldDB" id="S9S7C9"/>
<gene>
    <name evidence="14" type="ORF">K678_15531</name>
</gene>
<dbReference type="PANTHER" id="PTHR32089">
    <property type="entry name" value="METHYL-ACCEPTING CHEMOTAXIS PROTEIN MCPB"/>
    <property type="match status" value="1"/>
</dbReference>
<dbReference type="SUPFAM" id="SSF58104">
    <property type="entry name" value="Methyl-accepting chemotaxis protein (MCP) signaling domain"/>
    <property type="match status" value="1"/>
</dbReference>
<dbReference type="PROSITE" id="PS50885">
    <property type="entry name" value="HAMP"/>
    <property type="match status" value="1"/>
</dbReference>
<proteinExistence type="inferred from homology"/>
<feature type="domain" description="HAMP" evidence="13">
    <location>
        <begin position="210"/>
        <end position="263"/>
    </location>
</feature>
<evidence type="ECO:0000313" key="15">
    <source>
        <dbReference type="Proteomes" id="UP000015350"/>
    </source>
</evidence>
<keyword evidence="4 10" id="KW-0812">Transmembrane</keyword>
<feature type="transmembrane region" description="Helical" evidence="10">
    <location>
        <begin position="189"/>
        <end position="209"/>
    </location>
</feature>
<dbReference type="Gene3D" id="3.30.450.20">
    <property type="entry name" value="PAS domain"/>
    <property type="match status" value="1"/>
</dbReference>
<evidence type="ECO:0000259" key="13">
    <source>
        <dbReference type="PROSITE" id="PS50885"/>
    </source>
</evidence>
<dbReference type="OrthoDB" id="7260004at2"/>
<dbReference type="Pfam" id="PF17200">
    <property type="entry name" value="sCache_2"/>
    <property type="match status" value="1"/>
</dbReference>
<keyword evidence="7 9" id="KW-0807">Transducer</keyword>
<dbReference type="GO" id="GO:0005886">
    <property type="term" value="C:plasma membrane"/>
    <property type="evidence" value="ECO:0007669"/>
    <property type="project" value="UniProtKB-SubCell"/>
</dbReference>
<feature type="transmembrane region" description="Helical" evidence="10">
    <location>
        <begin position="12"/>
        <end position="36"/>
    </location>
</feature>
<dbReference type="GO" id="GO:0004888">
    <property type="term" value="F:transmembrane signaling receptor activity"/>
    <property type="evidence" value="ECO:0007669"/>
    <property type="project" value="InterPro"/>
</dbReference>
<name>S9S7C9_MAGFU</name>
<keyword evidence="2" id="KW-1003">Cell membrane</keyword>
<dbReference type="GO" id="GO:0007165">
    <property type="term" value="P:signal transduction"/>
    <property type="evidence" value="ECO:0007669"/>
    <property type="project" value="UniProtKB-KW"/>
</dbReference>
<dbReference type="Pfam" id="PF00672">
    <property type="entry name" value="HAMP"/>
    <property type="match status" value="1"/>
</dbReference>
<evidence type="ECO:0000256" key="2">
    <source>
        <dbReference type="ARBA" id="ARBA00022475"/>
    </source>
</evidence>
<comment type="subcellular location">
    <subcellularLocation>
        <location evidence="1">Cell inner membrane</location>
        <topology evidence="1">Multi-pass membrane protein</topology>
    </subcellularLocation>
</comment>
<dbReference type="SMART" id="SM00283">
    <property type="entry name" value="MA"/>
    <property type="match status" value="1"/>
</dbReference>
<dbReference type="RefSeq" id="WP_021133392.1">
    <property type="nucleotide sequence ID" value="NZ_AQPH01000083.1"/>
</dbReference>
<evidence type="ECO:0000256" key="6">
    <source>
        <dbReference type="ARBA" id="ARBA00023136"/>
    </source>
</evidence>
<dbReference type="SMART" id="SM01049">
    <property type="entry name" value="Cache_2"/>
    <property type="match status" value="1"/>
</dbReference>
<evidence type="ECO:0000256" key="3">
    <source>
        <dbReference type="ARBA" id="ARBA00022519"/>
    </source>
</evidence>
<evidence type="ECO:0000256" key="4">
    <source>
        <dbReference type="ARBA" id="ARBA00022692"/>
    </source>
</evidence>
<evidence type="ECO:0000256" key="1">
    <source>
        <dbReference type="ARBA" id="ARBA00004429"/>
    </source>
</evidence>
<dbReference type="InterPro" id="IPR004090">
    <property type="entry name" value="Chemotax_Me-accpt_rcpt"/>
</dbReference>
<dbReference type="Gene3D" id="1.10.287.950">
    <property type="entry name" value="Methyl-accepting chemotaxis protein"/>
    <property type="match status" value="1"/>
</dbReference>
<organism evidence="14 15">
    <name type="scientific">Magnetospirillum fulvum MGU-K5</name>
    <dbReference type="NCBI Taxonomy" id="1316936"/>
    <lineage>
        <taxon>Bacteria</taxon>
        <taxon>Pseudomonadati</taxon>
        <taxon>Pseudomonadota</taxon>
        <taxon>Alphaproteobacteria</taxon>
        <taxon>Rhodospirillales</taxon>
        <taxon>Rhodospirillaceae</taxon>
        <taxon>Magnetospirillum</taxon>
    </lineage>
</organism>
<dbReference type="CDD" id="cd06225">
    <property type="entry name" value="HAMP"/>
    <property type="match status" value="1"/>
</dbReference>
<dbReference type="InterPro" id="IPR003660">
    <property type="entry name" value="HAMP_dom"/>
</dbReference>
<sequence>MAAKIGISGKMLSVVVTSVLGFAIISVFALSFLRAVMVEDRIGKLRNLVETAEGIAQSAYDRSQKGEFDEAQAKALVRNELRTLRFDKTEYFFVYQDDGICVLLPPKPEREGQNMIGLTDANGTKIIERMLESAKAGGGALFYQFPKPGGTEALDKVSYAKRFAPWGWMIGTGIYIDDINAIFLQEALYFAAIVLTVTLVTVGLALLIARHIAQPIKRLTEVTARLADQKYDTEVTETGRSDEIGLLANSIRTLRDAAHEAEILRLEQEESKQRIEQDRRSRALSMADSFESSVKQVSDVITASARSMKGAAQSMSGVARQTASQATGVAAAAEQASTNVQTVASAAEELSASINEISRQVQQSSAMIATGVSEAQRSDQLVQGLAEAAGRIGDVVSLINDIAAQTNLLALNATIEAARAGEAGKGFAVVAGEVKHLANQTAKATEEIGAQIGAVQAATAEAVNAIRSIGGTIGRINEISAAIAAAVEEQHAATAEISRNIQQASEGTRQVTGYLGQLASAVTEVGDTSTSVLTSSNDLAEQSQRLDGEVSSFLSTVRA</sequence>
<evidence type="ECO:0000256" key="9">
    <source>
        <dbReference type="PROSITE-ProRule" id="PRU00284"/>
    </source>
</evidence>
<dbReference type="PROSITE" id="PS50111">
    <property type="entry name" value="CHEMOTAXIS_TRANSDUC_2"/>
    <property type="match status" value="1"/>
</dbReference>
<keyword evidence="6 10" id="KW-0472">Membrane</keyword>
<comment type="similarity">
    <text evidence="8">Belongs to the methyl-accepting chemotaxis (MCP) protein family.</text>
</comment>
<evidence type="ECO:0000313" key="14">
    <source>
        <dbReference type="EMBL" id="EPY00554.1"/>
    </source>
</evidence>